<dbReference type="InterPro" id="IPR043128">
    <property type="entry name" value="Rev_trsase/Diguanyl_cyclase"/>
</dbReference>
<evidence type="ECO:0000313" key="11">
    <source>
        <dbReference type="EMBL" id="KAA0035681.1"/>
    </source>
</evidence>
<keyword evidence="1" id="KW-0808">Transferase</keyword>
<dbReference type="InterPro" id="IPR043502">
    <property type="entry name" value="DNA/RNA_pol_sf"/>
</dbReference>
<dbReference type="SUPFAM" id="SSF57756">
    <property type="entry name" value="Retrovirus zinc finger-like domains"/>
    <property type="match status" value="1"/>
</dbReference>
<dbReference type="Gene3D" id="3.30.70.270">
    <property type="match status" value="3"/>
</dbReference>
<dbReference type="InterPro" id="IPR000477">
    <property type="entry name" value="RT_dom"/>
</dbReference>
<dbReference type="SMART" id="SM00343">
    <property type="entry name" value="ZnF_C2HC"/>
    <property type="match status" value="1"/>
</dbReference>
<evidence type="ECO:0000259" key="10">
    <source>
        <dbReference type="PROSITE" id="PS50994"/>
    </source>
</evidence>
<dbReference type="Gene3D" id="3.10.10.10">
    <property type="entry name" value="HIV Type 1 Reverse Transcriptase, subunit A, domain 1"/>
    <property type="match status" value="1"/>
</dbReference>
<dbReference type="AlphaFoldDB" id="A0A5A7T256"/>
<dbReference type="InterPro" id="IPR001878">
    <property type="entry name" value="Znf_CCHC"/>
</dbReference>
<feature type="compositionally biased region" description="Basic and acidic residues" evidence="8">
    <location>
        <begin position="116"/>
        <end position="134"/>
    </location>
</feature>
<dbReference type="InterPro" id="IPR041588">
    <property type="entry name" value="Integrase_H2C2"/>
</dbReference>
<dbReference type="Pfam" id="PF03732">
    <property type="entry name" value="Retrotrans_gag"/>
    <property type="match status" value="1"/>
</dbReference>
<keyword evidence="7" id="KW-0863">Zinc-finger</keyword>
<dbReference type="Gene3D" id="1.10.340.70">
    <property type="match status" value="2"/>
</dbReference>
<dbReference type="Proteomes" id="UP000321393">
    <property type="component" value="Unassembled WGS sequence"/>
</dbReference>
<organism evidence="11 12">
    <name type="scientific">Cucumis melo var. makuwa</name>
    <name type="common">Oriental melon</name>
    <dbReference type="NCBI Taxonomy" id="1194695"/>
    <lineage>
        <taxon>Eukaryota</taxon>
        <taxon>Viridiplantae</taxon>
        <taxon>Streptophyta</taxon>
        <taxon>Embryophyta</taxon>
        <taxon>Tracheophyta</taxon>
        <taxon>Spermatophyta</taxon>
        <taxon>Magnoliopsida</taxon>
        <taxon>eudicotyledons</taxon>
        <taxon>Gunneridae</taxon>
        <taxon>Pentapetalae</taxon>
        <taxon>rosids</taxon>
        <taxon>fabids</taxon>
        <taxon>Cucurbitales</taxon>
        <taxon>Cucurbitaceae</taxon>
        <taxon>Benincaseae</taxon>
        <taxon>Cucumis</taxon>
    </lineage>
</organism>
<dbReference type="FunFam" id="1.10.340.70:FF:000001">
    <property type="entry name" value="Retrovirus-related Pol polyprotein from transposon gypsy-like Protein"/>
    <property type="match status" value="2"/>
</dbReference>
<dbReference type="OrthoDB" id="407598at2759"/>
<keyword evidence="4" id="KW-0255">Endonuclease</keyword>
<dbReference type="Pfam" id="PF00098">
    <property type="entry name" value="zf-CCHC"/>
    <property type="match status" value="1"/>
</dbReference>
<evidence type="ECO:0000256" key="3">
    <source>
        <dbReference type="ARBA" id="ARBA00022722"/>
    </source>
</evidence>
<evidence type="ECO:0000256" key="8">
    <source>
        <dbReference type="SAM" id="MobiDB-lite"/>
    </source>
</evidence>
<dbReference type="SUPFAM" id="SSF53098">
    <property type="entry name" value="Ribonuclease H-like"/>
    <property type="match status" value="2"/>
</dbReference>
<dbReference type="InterPro" id="IPR041373">
    <property type="entry name" value="RT_RNaseH"/>
</dbReference>
<dbReference type="PANTHER" id="PTHR35046:SF26">
    <property type="entry name" value="RNA-DIRECTED DNA POLYMERASE"/>
    <property type="match status" value="1"/>
</dbReference>
<keyword evidence="2" id="KW-0548">Nucleotidyltransferase</keyword>
<evidence type="ECO:0000259" key="9">
    <source>
        <dbReference type="PROSITE" id="PS50158"/>
    </source>
</evidence>
<dbReference type="Gene3D" id="3.30.420.10">
    <property type="entry name" value="Ribonuclease H-like superfamily/Ribonuclease H"/>
    <property type="match status" value="2"/>
</dbReference>
<dbReference type="GO" id="GO:0004519">
    <property type="term" value="F:endonuclease activity"/>
    <property type="evidence" value="ECO:0007669"/>
    <property type="project" value="UniProtKB-KW"/>
</dbReference>
<keyword evidence="3" id="KW-0540">Nuclease</keyword>
<evidence type="ECO:0000256" key="5">
    <source>
        <dbReference type="ARBA" id="ARBA00022801"/>
    </source>
</evidence>
<dbReference type="SUPFAM" id="SSF56672">
    <property type="entry name" value="DNA/RNA polymerases"/>
    <property type="match status" value="2"/>
</dbReference>
<evidence type="ECO:0000256" key="6">
    <source>
        <dbReference type="ARBA" id="ARBA00022918"/>
    </source>
</evidence>
<dbReference type="PROSITE" id="PS50994">
    <property type="entry name" value="INTEGRASE"/>
    <property type="match status" value="1"/>
</dbReference>
<feature type="compositionally biased region" description="Polar residues" evidence="8">
    <location>
        <begin position="88"/>
        <end position="100"/>
    </location>
</feature>
<dbReference type="GO" id="GO:0008270">
    <property type="term" value="F:zinc ion binding"/>
    <property type="evidence" value="ECO:0007669"/>
    <property type="project" value="UniProtKB-KW"/>
</dbReference>
<dbReference type="InterPro" id="IPR005162">
    <property type="entry name" value="Retrotrans_gag_dom"/>
</dbReference>
<dbReference type="CDD" id="cd01647">
    <property type="entry name" value="RT_LTR"/>
    <property type="match status" value="1"/>
</dbReference>
<feature type="domain" description="Integrase catalytic" evidence="10">
    <location>
        <begin position="1038"/>
        <end position="1136"/>
    </location>
</feature>
<dbReference type="InterPro" id="IPR036397">
    <property type="entry name" value="RNaseH_sf"/>
</dbReference>
<dbReference type="Pfam" id="PF00078">
    <property type="entry name" value="RVT_1"/>
    <property type="match status" value="1"/>
</dbReference>
<dbReference type="InterPro" id="IPR036875">
    <property type="entry name" value="Znf_CCHC_sf"/>
</dbReference>
<accession>A0A5A7T256</accession>
<keyword evidence="6 11" id="KW-0695">RNA-directed DNA polymerase</keyword>
<keyword evidence="7" id="KW-0862">Zinc</keyword>
<protein>
    <submittedName>
        <fullName evidence="11">Reverse transcriptase</fullName>
    </submittedName>
</protein>
<dbReference type="InterPro" id="IPR012337">
    <property type="entry name" value="RNaseH-like_sf"/>
</dbReference>
<name>A0A5A7T256_CUCMM</name>
<evidence type="ECO:0000256" key="2">
    <source>
        <dbReference type="ARBA" id="ARBA00022695"/>
    </source>
</evidence>
<dbReference type="PROSITE" id="PS50158">
    <property type="entry name" value="ZF_CCHC"/>
    <property type="match status" value="1"/>
</dbReference>
<dbReference type="Pfam" id="PF17917">
    <property type="entry name" value="RT_RNaseH"/>
    <property type="match status" value="2"/>
</dbReference>
<feature type="region of interest" description="Disordered" evidence="8">
    <location>
        <begin position="87"/>
        <end position="140"/>
    </location>
</feature>
<dbReference type="PANTHER" id="PTHR35046">
    <property type="entry name" value="ZINC KNUCKLE (CCHC-TYPE) FAMILY PROTEIN"/>
    <property type="match status" value="1"/>
</dbReference>
<comment type="caution">
    <text evidence="11">The sequence shown here is derived from an EMBL/GenBank/DDBJ whole genome shotgun (WGS) entry which is preliminary data.</text>
</comment>
<sequence length="1136" mass="130904">MNRHYSQYQNCRQGSQFVAEYIEEFHRLSARINLSENEQHQIARFIGGLRFDIKEKVKLHSFRVLSEAISLAETVEEMMTVRLKNSNRRTAWETNPSKKQSYGKKTDEQPSTSMVDKGKAIDIQETNKKKESLVRGKTQNNYTRPSLGKCFRCGEPGHLSNNCSQRKTIALAEDEDTYMSGTDREEEEEETELIEADDGDRISCIVQRVLITPKEETNPQHHSLFKTRCTINGKVYPHPDPYKIGWVKKGGETLINEICTIPLSIGNSYKDQIVCDVIEMDVCHLLLGRPWQHDTQTLHRGRENTYEFQWMGKKVILLPLAKKNTESIRQKNKRQLFITVSGKNLLKEREQDLLGLLVTDKSQGGNSEIVEPRLKELFAEFPHLKKEPQGLPPLRDIQHQIDLVPRASLPNLPHYRMSPEEYQVLHDHIEDLLKKGHIKPSLSPCAVPALLTPNKDGSWRMCVDSRAINRVTGKYRFPIPRIGDLLDQLGKAMIFSKIDLRNGYHQIQIRPGDEWKTAFKTNEGLFECSSREDHLQYLRKLFRVLTEIELYINPKKCTYLTKEIVFLGFLIKEGKIRMEPKKIEAIHSRPTPTSIKEVQAFLGLASFYRRFIRNFSLIVAPLTDYFASPFEVAVNACGTGIGAVLSQQGHPIEYFSEKLSTSRQSWSTYEQELYALVRALKQWEHHLLSGDFHIMEGILFKGNQLCIPHTSLREVLLKEAHSGGLAGHFRQDKTFEIISKRYYWPQLRRDCNNFVKRCPTCQRAKGTSTNAGLYSPLPTSTSIWEDLSIDFVLGLPKTQRQHDSVMVMVDRFSKMTHFIPCKKTNDAIYIANLFFREIVRLHGVPKTIVSDRDLNSTSPNRWPDRSDKQNLRQLDTLPQWNKTEAMGLDFASPFEVAVNACGTGIGAVLSQQGHPIEYFSEKLSTSRQSWSTYEQELYALVRALKQWEHYLLSGDFHIMEGILFKGNQLCIPHTSLREALLKEAHSGGLAGHFRQDKTFEIISKRYYWPQLRRDCNNFVKRCPTCQRAKGTSTNAGLYSPLPTSTSIWEDLSIDFVLGLPKTQRQHDSVMVMVDRFSKMTHFIPCKKTNDAIYIANLFFREIVRLHGVPKTIVSDRDVKFLSHFWKTLWRKLDTDT</sequence>
<evidence type="ECO:0000256" key="1">
    <source>
        <dbReference type="ARBA" id="ARBA00022679"/>
    </source>
</evidence>
<evidence type="ECO:0000256" key="4">
    <source>
        <dbReference type="ARBA" id="ARBA00022759"/>
    </source>
</evidence>
<dbReference type="GO" id="GO:0015074">
    <property type="term" value="P:DNA integration"/>
    <property type="evidence" value="ECO:0007669"/>
    <property type="project" value="InterPro"/>
</dbReference>
<evidence type="ECO:0000256" key="7">
    <source>
        <dbReference type="PROSITE-ProRule" id="PRU00047"/>
    </source>
</evidence>
<dbReference type="GO" id="GO:0003964">
    <property type="term" value="F:RNA-directed DNA polymerase activity"/>
    <property type="evidence" value="ECO:0007669"/>
    <property type="project" value="UniProtKB-KW"/>
</dbReference>
<reference evidence="11 12" key="1">
    <citation type="submission" date="2019-08" db="EMBL/GenBank/DDBJ databases">
        <title>Draft genome sequences of two oriental melons (Cucumis melo L. var makuwa).</title>
        <authorList>
            <person name="Kwon S.-Y."/>
        </authorList>
    </citation>
    <scope>NUCLEOTIDE SEQUENCE [LARGE SCALE GENOMIC DNA]</scope>
    <source>
        <strain evidence="12">cv. SW 3</strain>
        <tissue evidence="11">Leaf</tissue>
    </source>
</reference>
<dbReference type="EMBL" id="SSTE01019907">
    <property type="protein sequence ID" value="KAA0035681.1"/>
    <property type="molecule type" value="Genomic_DNA"/>
</dbReference>
<dbReference type="Pfam" id="PF17921">
    <property type="entry name" value="Integrase_H2C2"/>
    <property type="match status" value="2"/>
</dbReference>
<dbReference type="GO" id="GO:0003676">
    <property type="term" value="F:nucleic acid binding"/>
    <property type="evidence" value="ECO:0007669"/>
    <property type="project" value="InterPro"/>
</dbReference>
<proteinExistence type="predicted"/>
<evidence type="ECO:0000313" key="12">
    <source>
        <dbReference type="Proteomes" id="UP000321393"/>
    </source>
</evidence>
<feature type="domain" description="CCHC-type" evidence="9">
    <location>
        <begin position="149"/>
        <end position="165"/>
    </location>
</feature>
<dbReference type="InterPro" id="IPR001584">
    <property type="entry name" value="Integrase_cat-core"/>
</dbReference>
<keyword evidence="7" id="KW-0479">Metal-binding</keyword>
<gene>
    <name evidence="11" type="ORF">E6C27_scaffold285G003810</name>
</gene>
<keyword evidence="5" id="KW-0378">Hydrolase</keyword>
<dbReference type="GO" id="GO:0016787">
    <property type="term" value="F:hydrolase activity"/>
    <property type="evidence" value="ECO:0007669"/>
    <property type="project" value="UniProtKB-KW"/>
</dbReference>
<dbReference type="Gene3D" id="4.10.60.10">
    <property type="entry name" value="Zinc finger, CCHC-type"/>
    <property type="match status" value="1"/>
</dbReference>